<proteinExistence type="inferred from homology"/>
<feature type="domain" description="Glycoside hydrolase family 5" evidence="4">
    <location>
        <begin position="67"/>
        <end position="299"/>
    </location>
</feature>
<dbReference type="Proteomes" id="UP000466517">
    <property type="component" value="Chromosome"/>
</dbReference>
<keyword evidence="6" id="KW-1185">Reference proteome</keyword>
<dbReference type="EMBL" id="AP022610">
    <property type="protein sequence ID" value="BBZ27696.1"/>
    <property type="molecule type" value="Genomic_DNA"/>
</dbReference>
<keyword evidence="2 3" id="KW-0326">Glycosidase</keyword>
<dbReference type="SUPFAM" id="SSF51445">
    <property type="entry name" value="(Trans)glycosidases"/>
    <property type="match status" value="1"/>
</dbReference>
<comment type="similarity">
    <text evidence="3">Belongs to the glycosyl hydrolase 5 (cellulase A) family.</text>
</comment>
<dbReference type="PANTHER" id="PTHR12631:SF10">
    <property type="entry name" value="BETA-XYLOSIDASE-LIKE PROTEIN-RELATED"/>
    <property type="match status" value="1"/>
</dbReference>
<sequence length="369" mass="39722">MTFPRTVRTTLLLALVIVLLATGGVAATLLARGVLAEPTTPLCEGASAKGRVGVSDGTDLLDMSDDDLERTLRAAHDAGVWAVRVDVDWSHVEAERGRQDWSRVDRVVHAVRALGMCAHGLLAYAPAWAADPAERPVGSYFAPRPETFATFARATATRYRDEVSVWEIWNEPNTIRFFKPRPDAATYGALLAAAHDAIKAVSPDLTVVSGGLAPAEDNGSDIAPTTFLKGLYRAGANRYFDAFGIHPYTYPALPNDLSTSSWNTALRLRDMHDTMVDGGDPLKRVWITECGAPTGTAKVAVSDAVQADSIRIMLRAARDVAWLGPAFVYSLRDSGTDVSDPEQNFGILRHDLSPKPSYAVVRSFASGAG</sequence>
<dbReference type="InterPro" id="IPR001547">
    <property type="entry name" value="Glyco_hydro_5"/>
</dbReference>
<evidence type="ECO:0000313" key="5">
    <source>
        <dbReference type="EMBL" id="BBZ27696.1"/>
    </source>
</evidence>
<evidence type="ECO:0000259" key="4">
    <source>
        <dbReference type="Pfam" id="PF00150"/>
    </source>
</evidence>
<dbReference type="AlphaFoldDB" id="A0A7I7XEU1"/>
<dbReference type="Gene3D" id="3.20.20.80">
    <property type="entry name" value="Glycosidases"/>
    <property type="match status" value="1"/>
</dbReference>
<evidence type="ECO:0000313" key="6">
    <source>
        <dbReference type="Proteomes" id="UP000466517"/>
    </source>
</evidence>
<organism evidence="5 6">
    <name type="scientific">Mycolicibacterium madagascariense</name>
    <dbReference type="NCBI Taxonomy" id="212765"/>
    <lineage>
        <taxon>Bacteria</taxon>
        <taxon>Bacillati</taxon>
        <taxon>Actinomycetota</taxon>
        <taxon>Actinomycetes</taxon>
        <taxon>Mycobacteriales</taxon>
        <taxon>Mycobacteriaceae</taxon>
        <taxon>Mycolicibacterium</taxon>
    </lineage>
</organism>
<reference evidence="5 6" key="1">
    <citation type="journal article" date="2019" name="Emerg. Microbes Infect.">
        <title>Comprehensive subspecies identification of 175 nontuberculous mycobacteria species based on 7547 genomic profiles.</title>
        <authorList>
            <person name="Matsumoto Y."/>
            <person name="Kinjo T."/>
            <person name="Motooka D."/>
            <person name="Nabeya D."/>
            <person name="Jung N."/>
            <person name="Uechi K."/>
            <person name="Horii T."/>
            <person name="Iida T."/>
            <person name="Fujita J."/>
            <person name="Nakamura S."/>
        </authorList>
    </citation>
    <scope>NUCLEOTIDE SEQUENCE [LARGE SCALE GENOMIC DNA]</scope>
    <source>
        <strain evidence="5 6">JCM 13574</strain>
    </source>
</reference>
<dbReference type="GO" id="GO:0004553">
    <property type="term" value="F:hydrolase activity, hydrolyzing O-glycosyl compounds"/>
    <property type="evidence" value="ECO:0007669"/>
    <property type="project" value="InterPro"/>
</dbReference>
<evidence type="ECO:0000256" key="2">
    <source>
        <dbReference type="ARBA" id="ARBA00023295"/>
    </source>
</evidence>
<accession>A0A7I7XEU1</accession>
<dbReference type="Pfam" id="PF00150">
    <property type="entry name" value="Cellulase"/>
    <property type="match status" value="1"/>
</dbReference>
<evidence type="ECO:0000256" key="1">
    <source>
        <dbReference type="ARBA" id="ARBA00022801"/>
    </source>
</evidence>
<dbReference type="GO" id="GO:0000272">
    <property type="term" value="P:polysaccharide catabolic process"/>
    <property type="evidence" value="ECO:0007669"/>
    <property type="project" value="InterPro"/>
</dbReference>
<protein>
    <recommendedName>
        <fullName evidence="4">Glycoside hydrolase family 5 domain-containing protein</fullName>
    </recommendedName>
</protein>
<keyword evidence="1 3" id="KW-0378">Hydrolase</keyword>
<dbReference type="PANTHER" id="PTHR12631">
    <property type="entry name" value="ALPHA-L-IDURONIDASE"/>
    <property type="match status" value="1"/>
</dbReference>
<dbReference type="InterPro" id="IPR051923">
    <property type="entry name" value="Glycosyl_Hydrolase_39"/>
</dbReference>
<dbReference type="InterPro" id="IPR017853">
    <property type="entry name" value="GH"/>
</dbReference>
<dbReference type="KEGG" id="mmag:MMAD_19910"/>
<gene>
    <name evidence="5" type="ORF">MMAD_19910</name>
</gene>
<evidence type="ECO:0000256" key="3">
    <source>
        <dbReference type="RuleBase" id="RU361153"/>
    </source>
</evidence>
<name>A0A7I7XEU1_9MYCO</name>